<evidence type="ECO:0000313" key="2">
    <source>
        <dbReference type="Proteomes" id="UP000323257"/>
    </source>
</evidence>
<proteinExistence type="predicted"/>
<sequence>MRFVMNQVFENETIQFDGFHYIGCSFKDCTVLITSMDFGFDRCSFSGTTFHVAEGLPLFLDTRTYEAYEAEAEPFEPVGGKIPIEI</sequence>
<keyword evidence="2" id="KW-1185">Reference proteome</keyword>
<name>A0A5S5BW55_9BACL</name>
<dbReference type="Proteomes" id="UP000323257">
    <property type="component" value="Unassembled WGS sequence"/>
</dbReference>
<protein>
    <submittedName>
        <fullName evidence="1">Uncharacterized protein</fullName>
    </submittedName>
</protein>
<organism evidence="1 2">
    <name type="scientific">Paenibacillus methanolicus</name>
    <dbReference type="NCBI Taxonomy" id="582686"/>
    <lineage>
        <taxon>Bacteria</taxon>
        <taxon>Bacillati</taxon>
        <taxon>Bacillota</taxon>
        <taxon>Bacilli</taxon>
        <taxon>Bacillales</taxon>
        <taxon>Paenibacillaceae</taxon>
        <taxon>Paenibacillus</taxon>
    </lineage>
</organism>
<dbReference type="EMBL" id="VNHS01000011">
    <property type="protein sequence ID" value="TYP70546.1"/>
    <property type="molecule type" value="Genomic_DNA"/>
</dbReference>
<gene>
    <name evidence="1" type="ORF">BCM02_11151</name>
</gene>
<accession>A0A5S5BW55</accession>
<dbReference type="AlphaFoldDB" id="A0A5S5BW55"/>
<dbReference type="OrthoDB" id="2623511at2"/>
<reference evidence="1 2" key="1">
    <citation type="submission" date="2019-07" db="EMBL/GenBank/DDBJ databases">
        <title>Genomic Encyclopedia of Type Strains, Phase III (KMG-III): the genomes of soil and plant-associated and newly described type strains.</title>
        <authorList>
            <person name="Whitman W."/>
        </authorList>
    </citation>
    <scope>NUCLEOTIDE SEQUENCE [LARGE SCALE GENOMIC DNA]</scope>
    <source>
        <strain evidence="1 2">BL24</strain>
    </source>
</reference>
<dbReference type="RefSeq" id="WP_148932124.1">
    <property type="nucleotide sequence ID" value="NZ_VNHS01000011.1"/>
</dbReference>
<comment type="caution">
    <text evidence="1">The sequence shown here is derived from an EMBL/GenBank/DDBJ whole genome shotgun (WGS) entry which is preliminary data.</text>
</comment>
<evidence type="ECO:0000313" key="1">
    <source>
        <dbReference type="EMBL" id="TYP70546.1"/>
    </source>
</evidence>